<dbReference type="GO" id="GO:0016740">
    <property type="term" value="F:transferase activity"/>
    <property type="evidence" value="ECO:0007669"/>
    <property type="project" value="UniProtKB-KW"/>
</dbReference>
<accession>A0ABW2ADQ8</accession>
<dbReference type="PANTHER" id="PTHR30582:SF2">
    <property type="entry name" value="L,D-TRANSPEPTIDASE YCIB-RELATED"/>
    <property type="match status" value="1"/>
</dbReference>
<keyword evidence="2 8" id="KW-0808">Transferase</keyword>
<dbReference type="CDD" id="cd16913">
    <property type="entry name" value="YkuD_like"/>
    <property type="match status" value="1"/>
</dbReference>
<proteinExistence type="predicted"/>
<feature type="active site" description="Proton donor/acceptor" evidence="6">
    <location>
        <position position="235"/>
    </location>
</feature>
<dbReference type="Pfam" id="PF03734">
    <property type="entry name" value="YkuD"/>
    <property type="match status" value="1"/>
</dbReference>
<dbReference type="Proteomes" id="UP001596298">
    <property type="component" value="Unassembled WGS sequence"/>
</dbReference>
<dbReference type="InterPro" id="IPR050979">
    <property type="entry name" value="LD-transpeptidase"/>
</dbReference>
<comment type="caution">
    <text evidence="8">The sequence shown here is derived from an EMBL/GenBank/DDBJ whole genome shotgun (WGS) entry which is preliminary data.</text>
</comment>
<evidence type="ECO:0000256" key="3">
    <source>
        <dbReference type="ARBA" id="ARBA00022960"/>
    </source>
</evidence>
<evidence type="ECO:0000256" key="6">
    <source>
        <dbReference type="PROSITE-ProRule" id="PRU01373"/>
    </source>
</evidence>
<gene>
    <name evidence="8" type="ORF">ACFQDH_06765</name>
</gene>
<reference evidence="9" key="1">
    <citation type="journal article" date="2019" name="Int. J. Syst. Evol. Microbiol.">
        <title>The Global Catalogue of Microorganisms (GCM) 10K type strain sequencing project: providing services to taxonomists for standard genome sequencing and annotation.</title>
        <authorList>
            <consortium name="The Broad Institute Genomics Platform"/>
            <consortium name="The Broad Institute Genome Sequencing Center for Infectious Disease"/>
            <person name="Wu L."/>
            <person name="Ma J."/>
        </authorList>
    </citation>
    <scope>NUCLEOTIDE SEQUENCE [LARGE SCALE GENOMIC DNA]</scope>
    <source>
        <strain evidence="9">CCUG 58127</strain>
    </source>
</reference>
<comment type="pathway">
    <text evidence="1 6">Cell wall biogenesis; peptidoglycan biosynthesis.</text>
</comment>
<evidence type="ECO:0000256" key="1">
    <source>
        <dbReference type="ARBA" id="ARBA00004752"/>
    </source>
</evidence>
<keyword evidence="3 6" id="KW-0133">Cell shape</keyword>
<sequence>MAGVVVGFLVVALVVFIGVKVFGGGDDKPPVAAATTSSAAPHATSRLPDIPVPNVPQSVLDTLPVAETEGKVPKAPIDLTSASGGLAIRVDKAMPGFAKPGADPVTMIPKSQIGSTTWLPVLRTERGWAQVRLPARPNGATVWIPEAGLNRAKTKWAVQVSLSKGTLTITYDGKSRGTWDVGQGKATTPTPVGQTFLLSGFVDPNQSFSPVIYALGAHSDTLDSYGGGPGTVAVHGWPTKQGREGKVSHGCIRVPAAALKMFAKLPTGTPVDITA</sequence>
<dbReference type="EMBL" id="JBHSWH010000001">
    <property type="protein sequence ID" value="MFC6704976.1"/>
    <property type="molecule type" value="Genomic_DNA"/>
</dbReference>
<dbReference type="Gene3D" id="2.40.440.10">
    <property type="entry name" value="L,D-transpeptidase catalytic domain-like"/>
    <property type="match status" value="1"/>
</dbReference>
<keyword evidence="9" id="KW-1185">Reference proteome</keyword>
<evidence type="ECO:0000259" key="7">
    <source>
        <dbReference type="PROSITE" id="PS52029"/>
    </source>
</evidence>
<keyword evidence="5 6" id="KW-0961">Cell wall biogenesis/degradation</keyword>
<evidence type="ECO:0000313" key="8">
    <source>
        <dbReference type="EMBL" id="MFC6704976.1"/>
    </source>
</evidence>
<keyword evidence="4 6" id="KW-0573">Peptidoglycan synthesis</keyword>
<evidence type="ECO:0000256" key="5">
    <source>
        <dbReference type="ARBA" id="ARBA00023316"/>
    </source>
</evidence>
<evidence type="ECO:0000256" key="2">
    <source>
        <dbReference type="ARBA" id="ARBA00022679"/>
    </source>
</evidence>
<organism evidence="8 9">
    <name type="scientific">Flexivirga alba</name>
    <dbReference type="NCBI Taxonomy" id="702742"/>
    <lineage>
        <taxon>Bacteria</taxon>
        <taxon>Bacillati</taxon>
        <taxon>Actinomycetota</taxon>
        <taxon>Actinomycetes</taxon>
        <taxon>Micrococcales</taxon>
        <taxon>Dermacoccaceae</taxon>
        <taxon>Flexivirga</taxon>
    </lineage>
</organism>
<name>A0ABW2ADQ8_9MICO</name>
<dbReference type="InterPro" id="IPR005490">
    <property type="entry name" value="LD_TPept_cat_dom"/>
</dbReference>
<feature type="domain" description="L,D-TPase catalytic" evidence="7">
    <location>
        <begin position="156"/>
        <end position="274"/>
    </location>
</feature>
<evidence type="ECO:0000256" key="4">
    <source>
        <dbReference type="ARBA" id="ARBA00022984"/>
    </source>
</evidence>
<dbReference type="PANTHER" id="PTHR30582">
    <property type="entry name" value="L,D-TRANSPEPTIDASE"/>
    <property type="match status" value="1"/>
</dbReference>
<dbReference type="PROSITE" id="PS52029">
    <property type="entry name" value="LD_TPASE"/>
    <property type="match status" value="1"/>
</dbReference>
<evidence type="ECO:0000313" key="9">
    <source>
        <dbReference type="Proteomes" id="UP001596298"/>
    </source>
</evidence>
<dbReference type="SUPFAM" id="SSF141523">
    <property type="entry name" value="L,D-transpeptidase catalytic domain-like"/>
    <property type="match status" value="1"/>
</dbReference>
<dbReference type="InterPro" id="IPR038063">
    <property type="entry name" value="Transpep_catalytic_dom"/>
</dbReference>
<protein>
    <submittedName>
        <fullName evidence="8">L,D-transpeptidase</fullName>
        <ecNumber evidence="8">2.-.-.-</ecNumber>
    </submittedName>
</protein>
<feature type="active site" description="Nucleophile" evidence="6">
    <location>
        <position position="251"/>
    </location>
</feature>
<dbReference type="EC" id="2.-.-.-" evidence="8"/>